<dbReference type="GO" id="GO:0005213">
    <property type="term" value="F:structural constituent of egg chorion"/>
    <property type="evidence" value="ECO:0007669"/>
    <property type="project" value="InterPro"/>
</dbReference>
<dbReference type="Pfam" id="PF01723">
    <property type="entry name" value="Chorion_1"/>
    <property type="match status" value="1"/>
</dbReference>
<reference evidence="6 7" key="1">
    <citation type="submission" date="2020-04" db="EMBL/GenBank/DDBJ databases">
        <authorList>
            <person name="Wallbank WR R."/>
            <person name="Pardo Diaz C."/>
            <person name="Kozak K."/>
            <person name="Martin S."/>
            <person name="Jiggins C."/>
            <person name="Moest M."/>
            <person name="Warren A I."/>
            <person name="Byers J.R.P. K."/>
            <person name="Montejo-Kovacevich G."/>
            <person name="Yen C E."/>
        </authorList>
    </citation>
    <scope>NUCLEOTIDE SEQUENCE [LARGE SCALE GENOMIC DNA]</scope>
</reference>
<gene>
    <name evidence="6" type="ORF">APLA_LOCUS17411</name>
</gene>
<dbReference type="EMBL" id="CADEBD010001048">
    <property type="protein sequence ID" value="CAB3261913.1"/>
    <property type="molecule type" value="Genomic_DNA"/>
</dbReference>
<dbReference type="InterPro" id="IPR002635">
    <property type="entry name" value="Chorion"/>
</dbReference>
<dbReference type="GO" id="GO:0042600">
    <property type="term" value="C:egg chorion"/>
    <property type="evidence" value="ECO:0007669"/>
    <property type="project" value="InterPro"/>
</dbReference>
<dbReference type="Proteomes" id="UP000494256">
    <property type="component" value="Unassembled WGS sequence"/>
</dbReference>
<evidence type="ECO:0000313" key="6">
    <source>
        <dbReference type="EMBL" id="CAB3261913.1"/>
    </source>
</evidence>
<accession>A0A8S1BH18</accession>
<evidence type="ECO:0000313" key="7">
    <source>
        <dbReference type="Proteomes" id="UP000494256"/>
    </source>
</evidence>
<dbReference type="OrthoDB" id="392571at2759"/>
<feature type="signal peptide" evidence="5">
    <location>
        <begin position="1"/>
        <end position="21"/>
    </location>
</feature>
<comment type="similarity">
    <text evidence="2 4">Belongs to the chorion protein family.</text>
</comment>
<dbReference type="GO" id="GO:0007304">
    <property type="term" value="P:chorion-containing eggshell formation"/>
    <property type="evidence" value="ECO:0007669"/>
    <property type="project" value="InterPro"/>
</dbReference>
<organism evidence="6 7">
    <name type="scientific">Arctia plantaginis</name>
    <name type="common">Wood tiger moth</name>
    <name type="synonym">Phalaena plantaginis</name>
    <dbReference type="NCBI Taxonomy" id="874455"/>
    <lineage>
        <taxon>Eukaryota</taxon>
        <taxon>Metazoa</taxon>
        <taxon>Ecdysozoa</taxon>
        <taxon>Arthropoda</taxon>
        <taxon>Hexapoda</taxon>
        <taxon>Insecta</taxon>
        <taxon>Pterygota</taxon>
        <taxon>Neoptera</taxon>
        <taxon>Endopterygota</taxon>
        <taxon>Lepidoptera</taxon>
        <taxon>Glossata</taxon>
        <taxon>Ditrysia</taxon>
        <taxon>Noctuoidea</taxon>
        <taxon>Erebidae</taxon>
        <taxon>Arctiinae</taxon>
        <taxon>Arctia</taxon>
    </lineage>
</organism>
<keyword evidence="5" id="KW-0732">Signal</keyword>
<evidence type="ECO:0000256" key="2">
    <source>
        <dbReference type="ARBA" id="ARBA00005906"/>
    </source>
</evidence>
<sequence>MTSKVSCVFLAQAILIQVAFSQYMSRNAPALATPCSASIAASTLSSPFFETSYLQKYPALASSAIEVENVLSQCVGSYGTEVTNNAAFGYGSGPAAIPSGAISSNLGRGSSGFGFTSGFGGQGSFSNAGSLGYDATSGAAYGGNGEGNVIVNICGQCVGIPGVAEEFAVAGNGLAYGPGLGAFGAPALSYPGAPYGAYAGLNAAPTSGGGFAVTSVSPITPTGISVVSENAIEGAVSIVGELPFLGAVAVEGALPTAGAGGINYGCGNGAVGIVSEGVAPPVAPNAYPGNVGFGAAGFNGGLPYGAGLGGLGYGARPGCGLGGMGAVY</sequence>
<evidence type="ECO:0000256" key="4">
    <source>
        <dbReference type="RuleBase" id="RU004378"/>
    </source>
</evidence>
<evidence type="ECO:0000256" key="3">
    <source>
        <dbReference type="ARBA" id="ARBA00022737"/>
    </source>
</evidence>
<keyword evidence="3" id="KW-0677">Repeat</keyword>
<dbReference type="AlphaFoldDB" id="A0A8S1BH18"/>
<protein>
    <submittedName>
        <fullName evidence="6">Uncharacterized protein</fullName>
    </submittedName>
</protein>
<feature type="chain" id="PRO_5035797059" evidence="5">
    <location>
        <begin position="22"/>
        <end position="328"/>
    </location>
</feature>
<comment type="function">
    <text evidence="1">This protein is one of many from the eggshell of the gypsy moth.</text>
</comment>
<proteinExistence type="inferred from homology"/>
<name>A0A8S1BH18_ARCPL</name>
<evidence type="ECO:0000256" key="5">
    <source>
        <dbReference type="SAM" id="SignalP"/>
    </source>
</evidence>
<evidence type="ECO:0000256" key="1">
    <source>
        <dbReference type="ARBA" id="ARBA00002085"/>
    </source>
</evidence>
<comment type="caution">
    <text evidence="6">The sequence shown here is derived from an EMBL/GenBank/DDBJ whole genome shotgun (WGS) entry which is preliminary data.</text>
</comment>